<dbReference type="GO" id="GO:0016787">
    <property type="term" value="F:hydrolase activity"/>
    <property type="evidence" value="ECO:0007669"/>
    <property type="project" value="UniProtKB-ARBA"/>
</dbReference>
<accession>A0A8J6TE45</accession>
<comment type="caution">
    <text evidence="1">The sequence shown here is derived from an EMBL/GenBank/DDBJ whole genome shotgun (WGS) entry which is preliminary data.</text>
</comment>
<dbReference type="Pfam" id="PF01663">
    <property type="entry name" value="Phosphodiest"/>
    <property type="match status" value="1"/>
</dbReference>
<protein>
    <submittedName>
        <fullName evidence="1">Alkaline phosphatase family protein</fullName>
    </submittedName>
</protein>
<dbReference type="EMBL" id="JACNJN010000051">
    <property type="protein sequence ID" value="MBC8334153.1"/>
    <property type="molecule type" value="Genomic_DNA"/>
</dbReference>
<evidence type="ECO:0000313" key="1">
    <source>
        <dbReference type="EMBL" id="MBC8334153.1"/>
    </source>
</evidence>
<dbReference type="AlphaFoldDB" id="A0A8J6TE45"/>
<reference evidence="1 2" key="1">
    <citation type="submission" date="2020-08" db="EMBL/GenBank/DDBJ databases">
        <title>Bridging the membrane lipid divide: bacteria of the FCB group superphylum have the potential to synthesize archaeal ether lipids.</title>
        <authorList>
            <person name="Villanueva L."/>
            <person name="Von Meijenfeldt F.A.B."/>
            <person name="Westbye A.B."/>
            <person name="Yadav S."/>
            <person name="Hopmans E.C."/>
            <person name="Dutilh B.E."/>
            <person name="Sinninghe Damste J.S."/>
        </authorList>
    </citation>
    <scope>NUCLEOTIDE SEQUENCE [LARGE SCALE GENOMIC DNA]</scope>
    <source>
        <strain evidence="1">NIOZ-UU36</strain>
    </source>
</reference>
<organism evidence="1 2">
    <name type="scientific">Candidatus Desulfolinea nitratireducens</name>
    <dbReference type="NCBI Taxonomy" id="2841698"/>
    <lineage>
        <taxon>Bacteria</taxon>
        <taxon>Bacillati</taxon>
        <taxon>Chloroflexota</taxon>
        <taxon>Anaerolineae</taxon>
        <taxon>Anaerolineales</taxon>
        <taxon>Anaerolineales incertae sedis</taxon>
        <taxon>Candidatus Desulfolinea</taxon>
    </lineage>
</organism>
<dbReference type="InterPro" id="IPR017850">
    <property type="entry name" value="Alkaline_phosphatase_core_sf"/>
</dbReference>
<gene>
    <name evidence="1" type="ORF">H8E29_02720</name>
</gene>
<name>A0A8J6TE45_9CHLR</name>
<proteinExistence type="predicted"/>
<evidence type="ECO:0000313" key="2">
    <source>
        <dbReference type="Proteomes" id="UP000614469"/>
    </source>
</evidence>
<sequence length="396" mass="45426">MNPTFLKPRYDSGGFAHLPQRIQNIFEKKEYQTLLFFFIDGFGWRFYQEFKEHPFFVELAKQGDIEKIIAQFPSTTAAHVTTWHTGQPVGENGVFEWQYYEPKLDAIFAPLLFSYAGTIERDTAKSSGIPPSEFYPTKNIYSALSALGVDAHLFQHRDFCHSPYSDTVMDGAKRHAYKTLSEAMVNLRILLDESQTPLYIGFYFGDIDSIMHQYGPSSPQARAEIETTLDTLLNRFLLPLSQDPPEKTLFLLTADHGHMEVDPATTIYLNREPAFAGVERFLKSNQKGELLVPSGSPRDMFLYVKDELLDEAQIFLTSRLEGKADVLKTQDLIETGYFGPTISESFLSRVGNLIILPYRYQSVWWYVKDKFEQKHYGHHGGLTPEEMEIPLISYTF</sequence>
<dbReference type="PANTHER" id="PTHR10151:SF120">
    <property type="entry name" value="BIS(5'-ADENOSYL)-TRIPHOSPHATASE"/>
    <property type="match status" value="1"/>
</dbReference>
<dbReference type="Gene3D" id="3.40.720.10">
    <property type="entry name" value="Alkaline Phosphatase, subunit A"/>
    <property type="match status" value="1"/>
</dbReference>
<dbReference type="PANTHER" id="PTHR10151">
    <property type="entry name" value="ECTONUCLEOTIDE PYROPHOSPHATASE/PHOSPHODIESTERASE"/>
    <property type="match status" value="1"/>
</dbReference>
<dbReference type="SUPFAM" id="SSF53649">
    <property type="entry name" value="Alkaline phosphatase-like"/>
    <property type="match status" value="1"/>
</dbReference>
<dbReference type="Proteomes" id="UP000614469">
    <property type="component" value="Unassembled WGS sequence"/>
</dbReference>
<dbReference type="InterPro" id="IPR002591">
    <property type="entry name" value="Phosphodiest/P_Trfase"/>
</dbReference>